<evidence type="ECO:0008006" key="4">
    <source>
        <dbReference type="Google" id="ProtNLM"/>
    </source>
</evidence>
<dbReference type="RefSeq" id="WP_119596396.1">
    <property type="nucleotide sequence ID" value="NZ_QXBN01000012.1"/>
</dbReference>
<dbReference type="Gene3D" id="2.40.10.10">
    <property type="entry name" value="Trypsin-like serine proteases"/>
    <property type="match status" value="2"/>
</dbReference>
<name>A0ABD7HLQ6_9MYCO</name>
<keyword evidence="1" id="KW-0732">Signal</keyword>
<organism evidence="2 3">
    <name type="scientific">Mycobacteroides abscessus</name>
    <dbReference type="NCBI Taxonomy" id="36809"/>
    <lineage>
        <taxon>Bacteria</taxon>
        <taxon>Bacillati</taxon>
        <taxon>Actinomycetota</taxon>
        <taxon>Actinomycetes</taxon>
        <taxon>Mycobacteriales</taxon>
        <taxon>Mycobacteriaceae</taxon>
        <taxon>Mycobacteroides</taxon>
    </lineage>
</organism>
<sequence>MHQLAKFITATLTYAMLFLAGLCHVGAAAADPNEWISFSGLAPGSAIGQLAPHDEGMYVCTLGFIGREKSTFAMKAITAGHCDHGAGGRRTVFYSEASDPDTARPLGIYSRSIARGADTGTSPGGLPRLTDAGVIDINPDVYISSYQIAGVYRVTRTLRPDPPLSPGTEVCKYGIRTGETCGPVMSADQDRVLVRLNITEGDSGAPAYIKTGDGTVTAVGILSGHLRQDDTVAAIYYLYPVIETLGLQVCGDCH</sequence>
<evidence type="ECO:0000313" key="3">
    <source>
        <dbReference type="Proteomes" id="UP000284557"/>
    </source>
</evidence>
<feature type="signal peptide" evidence="1">
    <location>
        <begin position="1"/>
        <end position="29"/>
    </location>
</feature>
<evidence type="ECO:0000313" key="2">
    <source>
        <dbReference type="EMBL" id="RIT36739.1"/>
    </source>
</evidence>
<dbReference type="Proteomes" id="UP000284557">
    <property type="component" value="Unassembled WGS sequence"/>
</dbReference>
<gene>
    <name evidence="2" type="ORF">D2E76_15880</name>
</gene>
<evidence type="ECO:0000256" key="1">
    <source>
        <dbReference type="SAM" id="SignalP"/>
    </source>
</evidence>
<dbReference type="AlphaFoldDB" id="A0ABD7HLQ6"/>
<dbReference type="EMBL" id="QXBN01000012">
    <property type="protein sequence ID" value="RIT36739.1"/>
    <property type="molecule type" value="Genomic_DNA"/>
</dbReference>
<comment type="caution">
    <text evidence="2">The sequence shown here is derived from an EMBL/GenBank/DDBJ whole genome shotgun (WGS) entry which is preliminary data.</text>
</comment>
<feature type="chain" id="PRO_5044781829" description="Trypsin" evidence="1">
    <location>
        <begin position="30"/>
        <end position="254"/>
    </location>
</feature>
<reference evidence="2 3" key="1">
    <citation type="submission" date="2018-08" db="EMBL/GenBank/DDBJ databases">
        <title>Linezolid Resistance in Mycobacterium abscessus: MIC Distribution and Comprehensive Investigation of Resistance Mechanisms.</title>
        <authorList>
            <person name="Ye M."/>
            <person name="Xu L."/>
            <person name="Zou Y."/>
            <person name="Li B."/>
            <person name="Guo Q."/>
            <person name="Zhang Y."/>
            <person name="Zhan M."/>
            <person name="Xu B."/>
            <person name="Yu F."/>
            <person name="Zhang Z."/>
            <person name="Chu H."/>
        </authorList>
    </citation>
    <scope>NUCLEOTIDE SEQUENCE [LARGE SCALE GENOMIC DNA]</scope>
    <source>
        <strain evidence="2 3">G143</strain>
    </source>
</reference>
<accession>A0ABD7HLQ6</accession>
<proteinExistence type="predicted"/>
<protein>
    <recommendedName>
        <fullName evidence="4">Trypsin</fullName>
    </recommendedName>
</protein>
<dbReference type="InterPro" id="IPR043504">
    <property type="entry name" value="Peptidase_S1_PA_chymotrypsin"/>
</dbReference>
<dbReference type="SUPFAM" id="SSF50494">
    <property type="entry name" value="Trypsin-like serine proteases"/>
    <property type="match status" value="1"/>
</dbReference>
<dbReference type="InterPro" id="IPR009003">
    <property type="entry name" value="Peptidase_S1_PA"/>
</dbReference>